<dbReference type="InterPro" id="IPR016135">
    <property type="entry name" value="UBQ-conjugating_enzyme/RWD"/>
</dbReference>
<evidence type="ECO:0000256" key="2">
    <source>
        <dbReference type="SAM" id="MobiDB-lite"/>
    </source>
</evidence>
<keyword evidence="5" id="KW-1185">Reference proteome</keyword>
<gene>
    <name evidence="4" type="ORF">RSE6_03117</name>
</gene>
<proteinExistence type="predicted"/>
<evidence type="ECO:0000256" key="1">
    <source>
        <dbReference type="ARBA" id="ARBA00022786"/>
    </source>
</evidence>
<dbReference type="GO" id="GO:0006301">
    <property type="term" value="P:DNA damage tolerance"/>
    <property type="evidence" value="ECO:0007669"/>
    <property type="project" value="UniProtKB-ARBA"/>
</dbReference>
<evidence type="ECO:0000313" key="4">
    <source>
        <dbReference type="EMBL" id="CZT43128.1"/>
    </source>
</evidence>
<evidence type="ECO:0000259" key="3">
    <source>
        <dbReference type="PROSITE" id="PS50127"/>
    </source>
</evidence>
<keyword evidence="1" id="KW-0833">Ubl conjugation pathway</keyword>
<sequence>MAAKVPRNFRLLEELEKGEKGLGAEACSYGLADGDDLLMSNWNGTILGPPHSVHENRIYGLNMHCGPDYPDKPPTIQFTNAVNLPCVSPRNGVVDPSKLACLANWNRNMTMETVLIELRRQVFPFRTQCIQQTVGLTELLAGSWRIHQTRSSPSHPKDRSTNDALPPLPTTTRDDDDCWQEMLR</sequence>
<protein>
    <submittedName>
        <fullName evidence="4">Related to ubiquitin-conjugating enzyme E2</fullName>
    </submittedName>
</protein>
<dbReference type="Pfam" id="PF00179">
    <property type="entry name" value="UQ_con"/>
    <property type="match status" value="1"/>
</dbReference>
<dbReference type="Gene3D" id="3.10.110.10">
    <property type="entry name" value="Ubiquitin Conjugating Enzyme"/>
    <property type="match status" value="1"/>
</dbReference>
<dbReference type="SUPFAM" id="SSF54495">
    <property type="entry name" value="UBC-like"/>
    <property type="match status" value="1"/>
</dbReference>
<dbReference type="AlphaFoldDB" id="A0A1E1M218"/>
<dbReference type="SMART" id="SM00212">
    <property type="entry name" value="UBCc"/>
    <property type="match status" value="1"/>
</dbReference>
<accession>A0A1E1M218</accession>
<dbReference type="FunFam" id="3.10.110.10:FF:000026">
    <property type="entry name" value="Ubiquitin-conjugating enzyme E2 variant"/>
    <property type="match status" value="1"/>
</dbReference>
<name>A0A1E1M218_RHYSE</name>
<dbReference type="InterPro" id="IPR000608">
    <property type="entry name" value="UBC"/>
</dbReference>
<dbReference type="Proteomes" id="UP000177625">
    <property type="component" value="Unassembled WGS sequence"/>
</dbReference>
<feature type="region of interest" description="Disordered" evidence="2">
    <location>
        <begin position="147"/>
        <end position="177"/>
    </location>
</feature>
<dbReference type="PANTHER" id="PTHR24068">
    <property type="entry name" value="UBIQUITIN-CONJUGATING ENZYME E2"/>
    <property type="match status" value="1"/>
</dbReference>
<reference evidence="5" key="1">
    <citation type="submission" date="2016-03" db="EMBL/GenBank/DDBJ databases">
        <authorList>
            <person name="Guldener U."/>
        </authorList>
    </citation>
    <scope>NUCLEOTIDE SEQUENCE [LARGE SCALE GENOMIC DNA]</scope>
</reference>
<dbReference type="CDD" id="cd23807">
    <property type="entry name" value="UEV_UBE2V"/>
    <property type="match status" value="1"/>
</dbReference>
<organism evidence="4 5">
    <name type="scientific">Rhynchosporium secalis</name>
    <name type="common">Barley scald fungus</name>
    <dbReference type="NCBI Taxonomy" id="38038"/>
    <lineage>
        <taxon>Eukaryota</taxon>
        <taxon>Fungi</taxon>
        <taxon>Dikarya</taxon>
        <taxon>Ascomycota</taxon>
        <taxon>Pezizomycotina</taxon>
        <taxon>Leotiomycetes</taxon>
        <taxon>Helotiales</taxon>
        <taxon>Ploettnerulaceae</taxon>
        <taxon>Rhynchosporium</taxon>
    </lineage>
</organism>
<dbReference type="EMBL" id="FJVC01000115">
    <property type="protein sequence ID" value="CZT43128.1"/>
    <property type="molecule type" value="Genomic_DNA"/>
</dbReference>
<feature type="domain" description="UBC core" evidence="3">
    <location>
        <begin position="6"/>
        <end position="166"/>
    </location>
</feature>
<dbReference type="PROSITE" id="PS50127">
    <property type="entry name" value="UBC_2"/>
    <property type="match status" value="1"/>
</dbReference>
<evidence type="ECO:0000313" key="5">
    <source>
        <dbReference type="Proteomes" id="UP000177625"/>
    </source>
</evidence>